<dbReference type="HOGENOM" id="CLU_1969466_0_0_6"/>
<gene>
    <name evidence="2" type="ORF">TOL_1470</name>
</gene>
<keyword evidence="1" id="KW-0812">Transmembrane</keyword>
<evidence type="ECO:0000256" key="1">
    <source>
        <dbReference type="SAM" id="Phobius"/>
    </source>
</evidence>
<dbReference type="EMBL" id="HF680312">
    <property type="protein sequence ID" value="CCU71895.1"/>
    <property type="molecule type" value="Genomic_DNA"/>
</dbReference>
<evidence type="ECO:0000313" key="3">
    <source>
        <dbReference type="Proteomes" id="UP000011866"/>
    </source>
</evidence>
<dbReference type="KEGG" id="tol:TOL_1470"/>
<keyword evidence="1" id="KW-0472">Membrane</keyword>
<feature type="transmembrane region" description="Helical" evidence="1">
    <location>
        <begin position="104"/>
        <end position="122"/>
    </location>
</feature>
<accession>M5DPN5</accession>
<sequence>MISSTAYFHYANKFEKVSRPSDKFSLNPNIPEDWRAESPPDERENYSKIMARFYYNETGSLINYVDQTGTWRPYCPTDDDVKMRDVNIEYKFKLKNLENSYRKAAWNLIITAIFSALFGFLASRKMI</sequence>
<keyword evidence="3" id="KW-1185">Reference proteome</keyword>
<dbReference type="Proteomes" id="UP000011866">
    <property type="component" value="Chromosome"/>
</dbReference>
<keyword evidence="1" id="KW-1133">Transmembrane helix</keyword>
<name>M5DPN5_9GAMM</name>
<protein>
    <submittedName>
        <fullName evidence="2">Uncharacterized protein</fullName>
    </submittedName>
</protein>
<proteinExistence type="predicted"/>
<reference evidence="2 3" key="1">
    <citation type="journal article" date="2013" name="Genome Announc.">
        <title>Genome Sequence of Thalassolituus oleivorans MIL-1 (DSM 14913T).</title>
        <authorList>
            <person name="Golyshin P.N."/>
            <person name="Werner J."/>
            <person name="Chernikova T.N."/>
            <person name="Tran H."/>
            <person name="Ferrer M."/>
            <person name="Yakimov M.M."/>
            <person name="Teeling H."/>
            <person name="Golyshina O.V."/>
        </authorList>
    </citation>
    <scope>NUCLEOTIDE SEQUENCE [LARGE SCALE GENOMIC DNA]</scope>
    <source>
        <strain evidence="2 3">MIL-1</strain>
    </source>
</reference>
<dbReference type="STRING" id="187493.CN03_10840"/>
<dbReference type="AlphaFoldDB" id="M5DPN5"/>
<organism evidence="2 3">
    <name type="scientific">Thalassolituus oleivorans MIL-1</name>
    <dbReference type="NCBI Taxonomy" id="1298593"/>
    <lineage>
        <taxon>Bacteria</taxon>
        <taxon>Pseudomonadati</taxon>
        <taxon>Pseudomonadota</taxon>
        <taxon>Gammaproteobacteria</taxon>
        <taxon>Oceanospirillales</taxon>
        <taxon>Oceanospirillaceae</taxon>
        <taxon>Thalassolituus</taxon>
    </lineage>
</organism>
<evidence type="ECO:0000313" key="2">
    <source>
        <dbReference type="EMBL" id="CCU71895.1"/>
    </source>
</evidence>